<accession>A0AB39ID01</accession>
<dbReference type="EMBL" id="CP162411">
    <property type="protein sequence ID" value="XDL14392.1"/>
    <property type="molecule type" value="Genomic_DNA"/>
</dbReference>
<gene>
    <name evidence="1" type="ORF">LF923_0019885</name>
</gene>
<reference evidence="1" key="1">
    <citation type="submission" date="2024-07" db="EMBL/GenBank/DDBJ databases">
        <authorList>
            <person name="Pedron J."/>
        </authorList>
    </citation>
    <scope>NUCLEOTIDE SEQUENCE</scope>
    <source>
        <strain evidence="1">A642-S2-A17</strain>
    </source>
</reference>
<organism evidence="1">
    <name type="scientific">Dickeya oryzae</name>
    <dbReference type="NCBI Taxonomy" id="1240404"/>
    <lineage>
        <taxon>Bacteria</taxon>
        <taxon>Pseudomonadati</taxon>
        <taxon>Pseudomonadota</taxon>
        <taxon>Gammaproteobacteria</taxon>
        <taxon>Enterobacterales</taxon>
        <taxon>Pectobacteriaceae</taxon>
        <taxon>Dickeya</taxon>
    </lineage>
</organism>
<protein>
    <submittedName>
        <fullName evidence="1">Uncharacterized protein</fullName>
    </submittedName>
</protein>
<proteinExistence type="predicted"/>
<dbReference type="RefSeq" id="WP_226101383.1">
    <property type="nucleotide sequence ID" value="NZ_CP162411.1"/>
</dbReference>
<dbReference type="AlphaFoldDB" id="A0AB39ID01"/>
<name>A0AB39ID01_9GAMM</name>
<sequence>MFCEGSRCGISTFATVVAYLRRDRHASLHPVGSASTQCDGGHAVTIA</sequence>
<evidence type="ECO:0000313" key="1">
    <source>
        <dbReference type="EMBL" id="XDL14392.1"/>
    </source>
</evidence>